<dbReference type="AlphaFoldDB" id="A0A1I7X5W2"/>
<evidence type="ECO:0000313" key="3">
    <source>
        <dbReference type="WBParaSite" id="Hba_12818"/>
    </source>
</evidence>
<name>A0A1I7X5W2_HETBA</name>
<reference evidence="3" key="1">
    <citation type="submission" date="2016-11" db="UniProtKB">
        <authorList>
            <consortium name="WormBaseParasite"/>
        </authorList>
    </citation>
    <scope>IDENTIFICATION</scope>
</reference>
<dbReference type="WBParaSite" id="Hba_12818">
    <property type="protein sequence ID" value="Hba_12818"/>
    <property type="gene ID" value="Hba_12818"/>
</dbReference>
<proteinExistence type="predicted"/>
<evidence type="ECO:0000256" key="1">
    <source>
        <dbReference type="SAM" id="MobiDB-lite"/>
    </source>
</evidence>
<feature type="compositionally biased region" description="Low complexity" evidence="1">
    <location>
        <begin position="10"/>
        <end position="19"/>
    </location>
</feature>
<sequence>MSIQQPQNVSLSSNGSKSSLHQPSSAREREKSFVGFFGAGMGSMGGGTVNRPGRAQDTSQVQVKKLSVHMYNYLHVNYFCRYLIISLYIAYEKLDKHGSGKIIIFEKYWRKAF</sequence>
<organism evidence="2 3">
    <name type="scientific">Heterorhabditis bacteriophora</name>
    <name type="common">Entomopathogenic nematode worm</name>
    <dbReference type="NCBI Taxonomy" id="37862"/>
    <lineage>
        <taxon>Eukaryota</taxon>
        <taxon>Metazoa</taxon>
        <taxon>Ecdysozoa</taxon>
        <taxon>Nematoda</taxon>
        <taxon>Chromadorea</taxon>
        <taxon>Rhabditida</taxon>
        <taxon>Rhabditina</taxon>
        <taxon>Rhabditomorpha</taxon>
        <taxon>Strongyloidea</taxon>
        <taxon>Heterorhabditidae</taxon>
        <taxon>Heterorhabditis</taxon>
    </lineage>
</organism>
<evidence type="ECO:0000313" key="2">
    <source>
        <dbReference type="Proteomes" id="UP000095283"/>
    </source>
</evidence>
<accession>A0A1I7X5W2</accession>
<protein>
    <submittedName>
        <fullName evidence="3">Uncharacterized protein</fullName>
    </submittedName>
</protein>
<dbReference type="Proteomes" id="UP000095283">
    <property type="component" value="Unplaced"/>
</dbReference>
<feature type="region of interest" description="Disordered" evidence="1">
    <location>
        <begin position="1"/>
        <end position="29"/>
    </location>
</feature>
<keyword evidence="2" id="KW-1185">Reference proteome</keyword>